<feature type="transmembrane region" description="Helical" evidence="8">
    <location>
        <begin position="232"/>
        <end position="250"/>
    </location>
</feature>
<evidence type="ECO:0000256" key="7">
    <source>
        <dbReference type="ARBA" id="ARBA00023136"/>
    </source>
</evidence>
<dbReference type="InterPro" id="IPR020846">
    <property type="entry name" value="MFS_dom"/>
</dbReference>
<dbReference type="Gene3D" id="1.20.1720.10">
    <property type="entry name" value="Multidrug resistance protein D"/>
    <property type="match status" value="1"/>
</dbReference>
<dbReference type="NCBIfam" id="NF008314">
    <property type="entry name" value="PRK11102.1"/>
    <property type="match status" value="1"/>
</dbReference>
<proteinExistence type="inferred from homology"/>
<dbReference type="EMBL" id="CP081864">
    <property type="protein sequence ID" value="QZN97988.1"/>
    <property type="molecule type" value="Genomic_DNA"/>
</dbReference>
<feature type="transmembrane region" description="Helical" evidence="8">
    <location>
        <begin position="85"/>
        <end position="104"/>
    </location>
</feature>
<dbReference type="InterPro" id="IPR011701">
    <property type="entry name" value="MFS"/>
</dbReference>
<dbReference type="PROSITE" id="PS50850">
    <property type="entry name" value="MFS"/>
    <property type="match status" value="1"/>
</dbReference>
<feature type="transmembrane region" description="Helical" evidence="8">
    <location>
        <begin position="290"/>
        <end position="313"/>
    </location>
</feature>
<dbReference type="SUPFAM" id="SSF103473">
    <property type="entry name" value="MFS general substrate transporter"/>
    <property type="match status" value="1"/>
</dbReference>
<evidence type="ECO:0000256" key="5">
    <source>
        <dbReference type="ARBA" id="ARBA00022692"/>
    </source>
</evidence>
<dbReference type="Proteomes" id="UP000825886">
    <property type="component" value="Chromosome"/>
</dbReference>
<keyword evidence="11" id="KW-1185">Reference proteome</keyword>
<comment type="subcellular location">
    <subcellularLocation>
        <location evidence="8">Cell inner membrane</location>
        <topology evidence="8">Multi-pass membrane protein</topology>
    </subcellularLocation>
    <subcellularLocation>
        <location evidence="1">Cell membrane</location>
        <topology evidence="1">Multi-pass membrane protein</topology>
    </subcellularLocation>
</comment>
<feature type="domain" description="Major facilitator superfamily (MFS) profile" evidence="9">
    <location>
        <begin position="1"/>
        <end position="375"/>
    </location>
</feature>
<comment type="caution">
    <text evidence="8">Lacks conserved residue(s) required for the propagation of feature annotation.</text>
</comment>
<dbReference type="CDD" id="cd17320">
    <property type="entry name" value="MFS_MdfA_MDR_like"/>
    <property type="match status" value="1"/>
</dbReference>
<evidence type="ECO:0000256" key="4">
    <source>
        <dbReference type="ARBA" id="ARBA00022475"/>
    </source>
</evidence>
<feature type="transmembrane region" description="Helical" evidence="8">
    <location>
        <begin position="196"/>
        <end position="220"/>
    </location>
</feature>
<evidence type="ECO:0000256" key="3">
    <source>
        <dbReference type="ARBA" id="ARBA00022448"/>
    </source>
</evidence>
<evidence type="ECO:0000256" key="6">
    <source>
        <dbReference type="ARBA" id="ARBA00022989"/>
    </source>
</evidence>
<feature type="transmembrane region" description="Helical" evidence="8">
    <location>
        <begin position="116"/>
        <end position="141"/>
    </location>
</feature>
<dbReference type="PANTHER" id="PTHR23502:SF132">
    <property type="entry name" value="POLYAMINE TRANSPORTER 2-RELATED"/>
    <property type="match status" value="1"/>
</dbReference>
<feature type="transmembrane region" description="Helical" evidence="8">
    <location>
        <begin position="58"/>
        <end position="79"/>
    </location>
</feature>
<organism evidence="10 11">
    <name type="scientific">Symbiopectobacterium purcellii</name>
    <dbReference type="NCBI Taxonomy" id="2871826"/>
    <lineage>
        <taxon>Bacteria</taxon>
        <taxon>Pseudomonadati</taxon>
        <taxon>Pseudomonadota</taxon>
        <taxon>Gammaproteobacteria</taxon>
        <taxon>Enterobacterales</taxon>
        <taxon>Enterobacteriaceae</taxon>
    </lineage>
</organism>
<comment type="similarity">
    <text evidence="2 8">Belongs to the major facilitator superfamily. Bcr/CmlA family.</text>
</comment>
<reference evidence="10 11" key="1">
    <citation type="submission" date="2021-08" db="EMBL/GenBank/DDBJ databases">
        <title>Culture and genomic analysis of Symbiopectobacterium purcellii sp. nov. gen. nov., isolated from the leafhopper Empoasca decipiens.</title>
        <authorList>
            <person name="Nadal-Jimenez P."/>
            <person name="Siozios S."/>
            <person name="Halliday N."/>
            <person name="Camara M."/>
            <person name="Hurst G.D.D."/>
        </authorList>
    </citation>
    <scope>NUCLEOTIDE SEQUENCE [LARGE SCALE GENOMIC DNA]</scope>
    <source>
        <strain evidence="10 11">SyEd1</strain>
    </source>
</reference>
<evidence type="ECO:0000256" key="2">
    <source>
        <dbReference type="ARBA" id="ARBA00006236"/>
    </source>
</evidence>
<keyword evidence="6 8" id="KW-1133">Transmembrane helix</keyword>
<protein>
    <recommendedName>
        <fullName evidence="8">Bcr/CflA family efflux transporter</fullName>
    </recommendedName>
</protein>
<feature type="transmembrane region" description="Helical" evidence="8">
    <location>
        <begin position="262"/>
        <end position="284"/>
    </location>
</feature>
<gene>
    <name evidence="10" type="ORF">K6K13_08065</name>
</gene>
<keyword evidence="3 8" id="KW-0813">Transport</keyword>
<dbReference type="InterPro" id="IPR036259">
    <property type="entry name" value="MFS_trans_sf"/>
</dbReference>
<evidence type="ECO:0000256" key="8">
    <source>
        <dbReference type="RuleBase" id="RU365088"/>
    </source>
</evidence>
<evidence type="ECO:0000313" key="10">
    <source>
        <dbReference type="EMBL" id="QZN97988.1"/>
    </source>
</evidence>
<evidence type="ECO:0000259" key="9">
    <source>
        <dbReference type="PROSITE" id="PS50850"/>
    </source>
</evidence>
<sequence length="375" mass="40703">MLTPFAIDMYLPALPVIAKAFGVEPGQVQMTLSAYIMGFAIGQLFYDPMADSLGRKPVILGGTLVFMLAGVACALAQTIEQLTVLRMLHGLSAAASAVVINALMRDTFAKDEFSRMMSFVMLVMTVAPLLAPMLGGVLLLWFSWHAIFWTLAGLSLIASVLVMRFVKESLPVEKRQPFHFRTTAGNFASLFRHKKVFSYMVASGFSFSGMFSFLNAGPFVYIDLYGVSPQHFGYYFALNVVFLFLTTYTNSRVVRRLGANQMFRIGLLIQFAVGIALVAIYALNLGFLPLVLGVAIYVGCIAMVMSNAMAVILDDFPHMAGTASSLAGTLRFGMGALVGSLLSLVSFTSAWPMIASMSLCSVAAFLLYGYAARAR</sequence>
<dbReference type="InterPro" id="IPR004812">
    <property type="entry name" value="Efflux_drug-R_Bcr/CmlA"/>
</dbReference>
<dbReference type="Pfam" id="PF07690">
    <property type="entry name" value="MFS_1"/>
    <property type="match status" value="1"/>
</dbReference>
<dbReference type="PANTHER" id="PTHR23502">
    <property type="entry name" value="MAJOR FACILITATOR SUPERFAMILY"/>
    <property type="match status" value="1"/>
</dbReference>
<feature type="transmembrane region" description="Helical" evidence="8">
    <location>
        <begin position="351"/>
        <end position="371"/>
    </location>
</feature>
<keyword evidence="5 8" id="KW-0812">Transmembrane</keyword>
<evidence type="ECO:0000313" key="11">
    <source>
        <dbReference type="Proteomes" id="UP000825886"/>
    </source>
</evidence>
<name>A0ABX9ASH7_9ENTR</name>
<accession>A0ABX9ASH7</accession>
<dbReference type="NCBIfam" id="TIGR00710">
    <property type="entry name" value="efflux_Bcr_CflA"/>
    <property type="match status" value="1"/>
</dbReference>
<keyword evidence="4" id="KW-1003">Cell membrane</keyword>
<dbReference type="RefSeq" id="WP_222161011.1">
    <property type="nucleotide sequence ID" value="NZ_CP081864.1"/>
</dbReference>
<feature type="transmembrane region" description="Helical" evidence="8">
    <location>
        <begin position="325"/>
        <end position="345"/>
    </location>
</feature>
<feature type="transmembrane region" description="Helical" evidence="8">
    <location>
        <begin position="147"/>
        <end position="166"/>
    </location>
</feature>
<keyword evidence="8" id="KW-0997">Cell inner membrane</keyword>
<keyword evidence="7 8" id="KW-0472">Membrane</keyword>
<evidence type="ECO:0000256" key="1">
    <source>
        <dbReference type="ARBA" id="ARBA00004651"/>
    </source>
</evidence>
<feature type="transmembrane region" description="Helical" evidence="8">
    <location>
        <begin position="28"/>
        <end position="46"/>
    </location>
</feature>